<evidence type="ECO:0000313" key="3">
    <source>
        <dbReference type="RefSeq" id="XP_023564590.1"/>
    </source>
</evidence>
<dbReference type="RefSeq" id="XP_023564590.1">
    <property type="nucleotide sequence ID" value="XM_023708822.1"/>
</dbReference>
<dbReference type="GeneID" id="111814984"/>
<sequence>MPRRKPSHLRIPLTFPPSHHRLLRFPLEVPPHLHPPSLPPGPHLHPASSLSAPVRVSSLPARTSILGLPWSQAPQPRIPEHPACRRLLCPSWSLPPPGLGRRSTAVPAVCLPAPPQPLGTSEAGLIPRRHHAQLLPPPPLTSPPCRSLSAPSQLQACSPAPRPPPELPSLLLQARGTRM</sequence>
<feature type="region of interest" description="Disordered" evidence="1">
    <location>
        <begin position="139"/>
        <end position="179"/>
    </location>
</feature>
<dbReference type="AlphaFoldDB" id="A0A6P6DX21"/>
<name>A0A6P6DX21_OCTDE</name>
<evidence type="ECO:0000313" key="2">
    <source>
        <dbReference type="Proteomes" id="UP000515203"/>
    </source>
</evidence>
<dbReference type="InParanoid" id="A0A6P6DX21"/>
<protein>
    <submittedName>
        <fullName evidence="3">Proline-rich receptor-like protein kinase PERK14</fullName>
    </submittedName>
</protein>
<organism evidence="2 3">
    <name type="scientific">Octodon degus</name>
    <name type="common">Degu</name>
    <name type="synonym">Sciurus degus</name>
    <dbReference type="NCBI Taxonomy" id="10160"/>
    <lineage>
        <taxon>Eukaryota</taxon>
        <taxon>Metazoa</taxon>
        <taxon>Chordata</taxon>
        <taxon>Craniata</taxon>
        <taxon>Vertebrata</taxon>
        <taxon>Euteleostomi</taxon>
        <taxon>Mammalia</taxon>
        <taxon>Eutheria</taxon>
        <taxon>Euarchontoglires</taxon>
        <taxon>Glires</taxon>
        <taxon>Rodentia</taxon>
        <taxon>Hystricomorpha</taxon>
        <taxon>Octodontidae</taxon>
        <taxon>Octodon</taxon>
    </lineage>
</organism>
<dbReference type="Proteomes" id="UP000515203">
    <property type="component" value="Unplaced"/>
</dbReference>
<keyword evidence="2" id="KW-1185">Reference proteome</keyword>
<evidence type="ECO:0000256" key="1">
    <source>
        <dbReference type="SAM" id="MobiDB-lite"/>
    </source>
</evidence>
<gene>
    <name evidence="3" type="primary">LOC111814984</name>
</gene>
<accession>A0A6P6DX21</accession>
<proteinExistence type="predicted"/>
<reference evidence="3" key="1">
    <citation type="submission" date="2025-08" db="UniProtKB">
        <authorList>
            <consortium name="RefSeq"/>
        </authorList>
    </citation>
    <scope>IDENTIFICATION</scope>
</reference>